<name>A0A1H2WS84_9FIRM</name>
<organism evidence="13 14">
    <name type="scientific">Tepidimicrobium xylanilyticum</name>
    <dbReference type="NCBI Taxonomy" id="1123352"/>
    <lineage>
        <taxon>Bacteria</taxon>
        <taxon>Bacillati</taxon>
        <taxon>Bacillota</taxon>
        <taxon>Tissierellia</taxon>
        <taxon>Tissierellales</taxon>
        <taxon>Tepidimicrobiaceae</taxon>
        <taxon>Tepidimicrobium</taxon>
    </lineage>
</organism>
<keyword evidence="3 10" id="KW-0812">Transmembrane</keyword>
<evidence type="ECO:0000259" key="11">
    <source>
        <dbReference type="PROSITE" id="PS50111"/>
    </source>
</evidence>
<feature type="transmembrane region" description="Helical" evidence="10">
    <location>
        <begin position="179"/>
        <end position="201"/>
    </location>
</feature>
<dbReference type="CDD" id="cd06225">
    <property type="entry name" value="HAMP"/>
    <property type="match status" value="1"/>
</dbReference>
<keyword evidence="9" id="KW-0175">Coiled coil</keyword>
<evidence type="ECO:0000256" key="9">
    <source>
        <dbReference type="SAM" id="Coils"/>
    </source>
</evidence>
<feature type="domain" description="HAMP" evidence="12">
    <location>
        <begin position="203"/>
        <end position="258"/>
    </location>
</feature>
<dbReference type="GO" id="GO:0007165">
    <property type="term" value="P:signal transduction"/>
    <property type="evidence" value="ECO:0007669"/>
    <property type="project" value="UniProtKB-KW"/>
</dbReference>
<keyword evidence="14" id="KW-1185">Reference proteome</keyword>
<dbReference type="InterPro" id="IPR003660">
    <property type="entry name" value="HAMP_dom"/>
</dbReference>
<keyword evidence="4 10" id="KW-1133">Transmembrane helix</keyword>
<dbReference type="PANTHER" id="PTHR32089:SF112">
    <property type="entry name" value="LYSOZYME-LIKE PROTEIN-RELATED"/>
    <property type="match status" value="1"/>
</dbReference>
<reference evidence="13 14" key="1">
    <citation type="submission" date="2016-10" db="EMBL/GenBank/DDBJ databases">
        <authorList>
            <person name="de Groot N.N."/>
        </authorList>
    </citation>
    <scope>NUCLEOTIDE SEQUENCE [LARGE SCALE GENOMIC DNA]</scope>
    <source>
        <strain evidence="13 14">DSM 23310</strain>
    </source>
</reference>
<dbReference type="SMART" id="SM00283">
    <property type="entry name" value="MA"/>
    <property type="match status" value="1"/>
</dbReference>
<dbReference type="GO" id="GO:0005886">
    <property type="term" value="C:plasma membrane"/>
    <property type="evidence" value="ECO:0007669"/>
    <property type="project" value="UniProtKB-SubCell"/>
</dbReference>
<keyword evidence="5 10" id="KW-0472">Membrane</keyword>
<evidence type="ECO:0000256" key="6">
    <source>
        <dbReference type="ARBA" id="ARBA00023224"/>
    </source>
</evidence>
<dbReference type="Pfam" id="PF00015">
    <property type="entry name" value="MCPsignal"/>
    <property type="match status" value="1"/>
</dbReference>
<keyword evidence="2" id="KW-1003">Cell membrane</keyword>
<evidence type="ECO:0000259" key="12">
    <source>
        <dbReference type="PROSITE" id="PS50885"/>
    </source>
</evidence>
<evidence type="ECO:0000256" key="5">
    <source>
        <dbReference type="ARBA" id="ARBA00023136"/>
    </source>
</evidence>
<dbReference type="Pfam" id="PF00672">
    <property type="entry name" value="HAMP"/>
    <property type="match status" value="1"/>
</dbReference>
<dbReference type="SUPFAM" id="SSF58104">
    <property type="entry name" value="Methyl-accepting chemotaxis protein (MCP) signaling domain"/>
    <property type="match status" value="1"/>
</dbReference>
<dbReference type="InterPro" id="IPR004089">
    <property type="entry name" value="MCPsignal_dom"/>
</dbReference>
<dbReference type="InterPro" id="IPR033463">
    <property type="entry name" value="sCache_3"/>
</dbReference>
<evidence type="ECO:0000256" key="4">
    <source>
        <dbReference type="ARBA" id="ARBA00022989"/>
    </source>
</evidence>
<dbReference type="CDD" id="cd11386">
    <property type="entry name" value="MCP_signal"/>
    <property type="match status" value="1"/>
</dbReference>
<accession>A0A1H2WS84</accession>
<dbReference type="Proteomes" id="UP000198828">
    <property type="component" value="Unassembled WGS sequence"/>
</dbReference>
<dbReference type="InterPro" id="IPR029151">
    <property type="entry name" value="Sensor-like_sf"/>
</dbReference>
<evidence type="ECO:0000256" key="8">
    <source>
        <dbReference type="PROSITE-ProRule" id="PRU00284"/>
    </source>
</evidence>
<evidence type="ECO:0000256" key="7">
    <source>
        <dbReference type="ARBA" id="ARBA00029447"/>
    </source>
</evidence>
<dbReference type="SUPFAM" id="SSF103190">
    <property type="entry name" value="Sensory domain-like"/>
    <property type="match status" value="1"/>
</dbReference>
<gene>
    <name evidence="13" type="ORF">SAMN05660923_01332</name>
</gene>
<evidence type="ECO:0000256" key="3">
    <source>
        <dbReference type="ARBA" id="ARBA00022692"/>
    </source>
</evidence>
<comment type="similarity">
    <text evidence="7">Belongs to the methyl-accepting chemotaxis (MCP) protein family.</text>
</comment>
<feature type="transmembrane region" description="Helical" evidence="10">
    <location>
        <begin position="7"/>
        <end position="27"/>
    </location>
</feature>
<dbReference type="Gene3D" id="1.10.287.950">
    <property type="entry name" value="Methyl-accepting chemotaxis protein"/>
    <property type="match status" value="1"/>
</dbReference>
<dbReference type="PANTHER" id="PTHR32089">
    <property type="entry name" value="METHYL-ACCEPTING CHEMOTAXIS PROTEIN MCPB"/>
    <property type="match status" value="1"/>
</dbReference>
<feature type="coiled-coil region" evidence="9">
    <location>
        <begin position="313"/>
        <end position="340"/>
    </location>
</feature>
<comment type="subcellular location">
    <subcellularLocation>
        <location evidence="1">Cell membrane</location>
        <topology evidence="1">Multi-pass membrane protein</topology>
    </subcellularLocation>
</comment>
<dbReference type="Gene3D" id="6.10.340.10">
    <property type="match status" value="1"/>
</dbReference>
<dbReference type="AlphaFoldDB" id="A0A1H2WS84"/>
<dbReference type="EMBL" id="FNNG01000004">
    <property type="protein sequence ID" value="SDW83533.1"/>
    <property type="molecule type" value="Genomic_DNA"/>
</dbReference>
<dbReference type="PROSITE" id="PS50885">
    <property type="entry name" value="HAMP"/>
    <property type="match status" value="1"/>
</dbReference>
<dbReference type="PROSITE" id="PS50111">
    <property type="entry name" value="CHEMOTAXIS_TRANSDUC_2"/>
    <property type="match status" value="1"/>
</dbReference>
<evidence type="ECO:0000256" key="10">
    <source>
        <dbReference type="SAM" id="Phobius"/>
    </source>
</evidence>
<protein>
    <submittedName>
        <fullName evidence="13">Methyl-accepting chemotaxis protein</fullName>
    </submittedName>
</protein>
<evidence type="ECO:0000313" key="13">
    <source>
        <dbReference type="EMBL" id="SDW83533.1"/>
    </source>
</evidence>
<dbReference type="SMART" id="SM00304">
    <property type="entry name" value="HAMP"/>
    <property type="match status" value="1"/>
</dbReference>
<evidence type="ECO:0000313" key="14">
    <source>
        <dbReference type="Proteomes" id="UP000198828"/>
    </source>
</evidence>
<evidence type="ECO:0000256" key="1">
    <source>
        <dbReference type="ARBA" id="ARBA00004651"/>
    </source>
</evidence>
<keyword evidence="6 8" id="KW-0807">Transducer</keyword>
<proteinExistence type="inferred from homology"/>
<dbReference type="Pfam" id="PF17202">
    <property type="entry name" value="sCache_3_3"/>
    <property type="match status" value="1"/>
</dbReference>
<feature type="domain" description="Methyl-accepting transducer" evidence="11">
    <location>
        <begin position="277"/>
        <end position="534"/>
    </location>
</feature>
<sequence>MNTTRRIVLIYLIVTILLVTLICMQVRRDYNSLVNGNFSNLLNTSSKLALKLIDSKYSGPWNIVGEKLYKGNHLIDENFFMIYEIKEIVDGEVTIFKEDTRIATTVTVDGKRQVGTKASPEVIEEVIKKGDEYSGKAEVLGMEYATKYVPLIDSKGQVVGMFFVGVPQGYIAKLIDNSIYNIIKGSIVLIVIATIFYNILIRMRIVKPLEMIKEYFELMASGDFTKEISYEYLNKKDEFGQISISLKNMQNSLKQIIFNIRERSNELGVDSVKLAATSEEMSAFAQELASTMQQIADGATSQAQDLTEITDSLIELTNNIEIIHRELQNVKTEMGKAEDKASIGKKEVDILVKSIEQIRKTFKLSIDKIGALTDSIKEISGITEIISDISEQTNLLALNAAIEAARAGEHGRGFAVVADEVRKLAEESKKSTERIADLVSSIIEDSHEVTYASQNARQAVKEQTKSVESAVKSFGDILASVENITALMNKTYSAIDKSVKSKDAIVKRVEQLSAVTEENSAATEELAASSEELTASSQDVATTAQNLNVLAEDLMEVISKFKV</sequence>
<evidence type="ECO:0000256" key="2">
    <source>
        <dbReference type="ARBA" id="ARBA00022475"/>
    </source>
</evidence>